<dbReference type="InterPro" id="IPR022907">
    <property type="entry name" value="VapC_family"/>
</dbReference>
<feature type="binding site" evidence="8">
    <location>
        <position position="96"/>
    </location>
    <ligand>
        <name>Mg(2+)</name>
        <dbReference type="ChEBI" id="CHEBI:18420"/>
    </ligand>
</feature>
<gene>
    <name evidence="10" type="primary">vapC_3</name>
    <name evidence="8" type="synonym">vapC</name>
    <name evidence="10" type="ORF">SS37A_02580</name>
</gene>
<organism evidence="10 11">
    <name type="scientific">Methylocystis iwaonis</name>
    <dbReference type="NCBI Taxonomy" id="2885079"/>
    <lineage>
        <taxon>Bacteria</taxon>
        <taxon>Pseudomonadati</taxon>
        <taxon>Pseudomonadota</taxon>
        <taxon>Alphaproteobacteria</taxon>
        <taxon>Hyphomicrobiales</taxon>
        <taxon>Methylocystaceae</taxon>
        <taxon>Methylocystis</taxon>
    </lineage>
</organism>
<dbReference type="InterPro" id="IPR029060">
    <property type="entry name" value="PIN-like_dom_sf"/>
</dbReference>
<dbReference type="EC" id="3.1.-.-" evidence="8"/>
<dbReference type="Pfam" id="PF01850">
    <property type="entry name" value="PIN"/>
    <property type="match status" value="1"/>
</dbReference>
<comment type="cofactor">
    <cofactor evidence="1 8">
        <name>Mg(2+)</name>
        <dbReference type="ChEBI" id="CHEBI:18420"/>
    </cofactor>
</comment>
<dbReference type="Gene3D" id="3.40.50.1010">
    <property type="entry name" value="5'-nuclease"/>
    <property type="match status" value="1"/>
</dbReference>
<feature type="domain" description="PIN" evidence="9">
    <location>
        <begin position="3"/>
        <end position="123"/>
    </location>
</feature>
<keyword evidence="3 8" id="KW-0540">Nuclease</keyword>
<keyword evidence="6 8" id="KW-0460">Magnesium</keyword>
<dbReference type="RefSeq" id="WP_281929905.1">
    <property type="nucleotide sequence ID" value="NZ_AP027142.1"/>
</dbReference>
<comment type="similarity">
    <text evidence="7 8">Belongs to the PINc/VapC protein family.</text>
</comment>
<proteinExistence type="inferred from homology"/>
<keyword evidence="5 8" id="KW-0378">Hydrolase</keyword>
<dbReference type="SUPFAM" id="SSF88723">
    <property type="entry name" value="PIN domain-like"/>
    <property type="match status" value="1"/>
</dbReference>
<evidence type="ECO:0000313" key="11">
    <source>
        <dbReference type="Proteomes" id="UP001317629"/>
    </source>
</evidence>
<dbReference type="PANTHER" id="PTHR33653:SF1">
    <property type="entry name" value="RIBONUCLEASE VAPC2"/>
    <property type="match status" value="1"/>
</dbReference>
<evidence type="ECO:0000259" key="9">
    <source>
        <dbReference type="Pfam" id="PF01850"/>
    </source>
</evidence>
<evidence type="ECO:0000256" key="3">
    <source>
        <dbReference type="ARBA" id="ARBA00022722"/>
    </source>
</evidence>
<evidence type="ECO:0000256" key="1">
    <source>
        <dbReference type="ARBA" id="ARBA00001946"/>
    </source>
</evidence>
<evidence type="ECO:0000256" key="7">
    <source>
        <dbReference type="ARBA" id="ARBA00038093"/>
    </source>
</evidence>
<sequence length="133" mass="14741">MRYLLDTNAVIHLLKTADSALARRLRQHRPEDVCISAIVTHELYFGAFKSARVEANLARLQALLFEVLPFDLEDSIASGEIRAKLRAEGTPIGPYDLLIAGQALARGLTLVSANVKEFRRVEGLTVEDWTHSG</sequence>
<protein>
    <recommendedName>
        <fullName evidence="8">Ribonuclease VapC</fullName>
        <shortName evidence="8">RNase VapC</shortName>
        <ecNumber evidence="8">3.1.-.-</ecNumber>
    </recommendedName>
    <alternativeName>
        <fullName evidence="8">Toxin VapC</fullName>
    </alternativeName>
</protein>
<evidence type="ECO:0000256" key="6">
    <source>
        <dbReference type="ARBA" id="ARBA00022842"/>
    </source>
</evidence>
<dbReference type="CDD" id="cd18745">
    <property type="entry name" value="PIN_VapC4-5_FitB-like"/>
    <property type="match status" value="1"/>
</dbReference>
<keyword evidence="2 8" id="KW-1277">Toxin-antitoxin system</keyword>
<evidence type="ECO:0000256" key="5">
    <source>
        <dbReference type="ARBA" id="ARBA00022801"/>
    </source>
</evidence>
<keyword evidence="8" id="KW-0800">Toxin</keyword>
<keyword evidence="11" id="KW-1185">Reference proteome</keyword>
<evidence type="ECO:0000256" key="2">
    <source>
        <dbReference type="ARBA" id="ARBA00022649"/>
    </source>
</evidence>
<feature type="binding site" evidence="8">
    <location>
        <position position="6"/>
    </location>
    <ligand>
        <name>Mg(2+)</name>
        <dbReference type="ChEBI" id="CHEBI:18420"/>
    </ligand>
</feature>
<dbReference type="Proteomes" id="UP001317629">
    <property type="component" value="Chromosome"/>
</dbReference>
<name>A0ABM8E4E7_9HYPH</name>
<dbReference type="HAMAP" id="MF_00265">
    <property type="entry name" value="VapC_Nob1"/>
    <property type="match status" value="1"/>
</dbReference>
<comment type="function">
    <text evidence="8">Toxic component of a toxin-antitoxin (TA) system. An RNase.</text>
</comment>
<accession>A0ABM8E4E7</accession>
<dbReference type="InterPro" id="IPR002716">
    <property type="entry name" value="PIN_dom"/>
</dbReference>
<dbReference type="PANTHER" id="PTHR33653">
    <property type="entry name" value="RIBONUCLEASE VAPC2"/>
    <property type="match status" value="1"/>
</dbReference>
<reference evidence="10 11" key="1">
    <citation type="journal article" date="2023" name="Int. J. Syst. Evol. Microbiol.">
        <title>Methylocystis iwaonis sp. nov., a type II methane-oxidizing bacterium from surface soil of a rice paddy field in Japan, and emended description of the genus Methylocystis (ex Whittenbury et al. 1970) Bowman et al. 1993.</title>
        <authorList>
            <person name="Kaise H."/>
            <person name="Sawadogo J.B."/>
            <person name="Alam M.S."/>
            <person name="Ueno C."/>
            <person name="Dianou D."/>
            <person name="Shinjo R."/>
            <person name="Asakawa S."/>
        </authorList>
    </citation>
    <scope>NUCLEOTIDE SEQUENCE [LARGE SCALE GENOMIC DNA]</scope>
    <source>
        <strain evidence="10 11">SS37A-Re</strain>
    </source>
</reference>
<dbReference type="InterPro" id="IPR050556">
    <property type="entry name" value="Type_II_TA_system_RNase"/>
</dbReference>
<evidence type="ECO:0000313" key="10">
    <source>
        <dbReference type="EMBL" id="BDV32729.1"/>
    </source>
</evidence>
<keyword evidence="4 8" id="KW-0479">Metal-binding</keyword>
<evidence type="ECO:0000256" key="8">
    <source>
        <dbReference type="HAMAP-Rule" id="MF_00265"/>
    </source>
</evidence>
<dbReference type="EMBL" id="AP027142">
    <property type="protein sequence ID" value="BDV32729.1"/>
    <property type="molecule type" value="Genomic_DNA"/>
</dbReference>
<evidence type="ECO:0000256" key="4">
    <source>
        <dbReference type="ARBA" id="ARBA00022723"/>
    </source>
</evidence>